<dbReference type="RefSeq" id="WP_158950469.1">
    <property type="nucleotide sequence ID" value="NZ_CP046400.1"/>
</dbReference>
<keyword evidence="4" id="KW-1185">Reference proteome</keyword>
<keyword evidence="1" id="KW-1133">Transmembrane helix</keyword>
<sequence>MRVKTGDLFMGVVLFGLSIALYIQTGNINTAMIYALGPVFFPKILIYSLGVLSLVLMYQSVDFTGKKNWCKAVAKFDANTMVLRWLLVGLTLLYLFLLPIISYVFATIPFLFLAMCLLGPRTPKKLITYGITSVAVTLALQYIFATLLKLFLP</sequence>
<evidence type="ECO:0000313" key="4">
    <source>
        <dbReference type="Proteomes" id="UP000428328"/>
    </source>
</evidence>
<dbReference type="KEGG" id="psel:GM415_17485"/>
<accession>A0A6I6JNW9</accession>
<evidence type="ECO:0000313" key="3">
    <source>
        <dbReference type="EMBL" id="QGY41837.1"/>
    </source>
</evidence>
<gene>
    <name evidence="3" type="ORF">GM415_17485</name>
</gene>
<dbReference type="Proteomes" id="UP000428328">
    <property type="component" value="Chromosome"/>
</dbReference>
<feature type="transmembrane region" description="Helical" evidence="1">
    <location>
        <begin position="82"/>
        <end position="106"/>
    </location>
</feature>
<feature type="transmembrane region" description="Helical" evidence="1">
    <location>
        <begin position="7"/>
        <end position="24"/>
    </location>
</feature>
<organism evidence="3 4">
    <name type="scientific">Pseudodesulfovibrio cashew</name>
    <dbReference type="NCBI Taxonomy" id="2678688"/>
    <lineage>
        <taxon>Bacteria</taxon>
        <taxon>Pseudomonadati</taxon>
        <taxon>Thermodesulfobacteriota</taxon>
        <taxon>Desulfovibrionia</taxon>
        <taxon>Desulfovibrionales</taxon>
        <taxon>Desulfovibrionaceae</taxon>
    </lineage>
</organism>
<feature type="domain" description="DUF1468" evidence="2">
    <location>
        <begin position="9"/>
        <end position="153"/>
    </location>
</feature>
<evidence type="ECO:0000259" key="2">
    <source>
        <dbReference type="Pfam" id="PF07331"/>
    </source>
</evidence>
<feature type="transmembrane region" description="Helical" evidence="1">
    <location>
        <begin position="126"/>
        <end position="152"/>
    </location>
</feature>
<proteinExistence type="predicted"/>
<dbReference type="AlphaFoldDB" id="A0A6I6JNW9"/>
<name>A0A6I6JNW9_9BACT</name>
<reference evidence="3 4" key="1">
    <citation type="submission" date="2019-11" db="EMBL/GenBank/DDBJ databases">
        <authorList>
            <person name="Zheng R.K."/>
            <person name="Sun C.M."/>
        </authorList>
    </citation>
    <scope>NUCLEOTIDE SEQUENCE [LARGE SCALE GENOMIC DNA]</scope>
    <source>
        <strain evidence="3 4">SRB007</strain>
    </source>
</reference>
<feature type="transmembrane region" description="Helical" evidence="1">
    <location>
        <begin position="44"/>
        <end position="61"/>
    </location>
</feature>
<dbReference type="InterPro" id="IPR009936">
    <property type="entry name" value="DUF1468"/>
</dbReference>
<dbReference type="Pfam" id="PF07331">
    <property type="entry name" value="TctB"/>
    <property type="match status" value="1"/>
</dbReference>
<keyword evidence="1" id="KW-0812">Transmembrane</keyword>
<keyword evidence="1" id="KW-0472">Membrane</keyword>
<evidence type="ECO:0000256" key="1">
    <source>
        <dbReference type="SAM" id="Phobius"/>
    </source>
</evidence>
<dbReference type="EMBL" id="CP046400">
    <property type="protein sequence ID" value="QGY41837.1"/>
    <property type="molecule type" value="Genomic_DNA"/>
</dbReference>
<protein>
    <recommendedName>
        <fullName evidence="2">DUF1468 domain-containing protein</fullName>
    </recommendedName>
</protein>